<evidence type="ECO:0000259" key="5">
    <source>
        <dbReference type="PROSITE" id="PS50931"/>
    </source>
</evidence>
<dbReference type="PRINTS" id="PR00039">
    <property type="entry name" value="HTHLYSR"/>
</dbReference>
<keyword evidence="4" id="KW-0804">Transcription</keyword>
<dbReference type="InterPro" id="IPR036388">
    <property type="entry name" value="WH-like_DNA-bd_sf"/>
</dbReference>
<dbReference type="SUPFAM" id="SSF53850">
    <property type="entry name" value="Periplasmic binding protein-like II"/>
    <property type="match status" value="1"/>
</dbReference>
<keyword evidence="7" id="KW-1185">Reference proteome</keyword>
<evidence type="ECO:0000256" key="2">
    <source>
        <dbReference type="ARBA" id="ARBA00023015"/>
    </source>
</evidence>
<evidence type="ECO:0000313" key="6">
    <source>
        <dbReference type="EMBL" id="WIW71515.1"/>
    </source>
</evidence>
<dbReference type="Proteomes" id="UP001243623">
    <property type="component" value="Chromosome"/>
</dbReference>
<dbReference type="Pfam" id="PF03466">
    <property type="entry name" value="LysR_substrate"/>
    <property type="match status" value="1"/>
</dbReference>
<dbReference type="PROSITE" id="PS50931">
    <property type="entry name" value="HTH_LYSR"/>
    <property type="match status" value="1"/>
</dbReference>
<dbReference type="GO" id="GO:0000976">
    <property type="term" value="F:transcription cis-regulatory region binding"/>
    <property type="evidence" value="ECO:0007669"/>
    <property type="project" value="TreeGrafter"/>
</dbReference>
<comment type="similarity">
    <text evidence="1">Belongs to the LysR transcriptional regulatory family.</text>
</comment>
<sequence length="292" mass="33647">MTLRHLQIFICVCDELSMTKTAEKLHMTQPSVSQAIHEIEDHYKVRLFERLGRNLFITDAGNNLLTYARHFVNLSTEIENAMQKFGKQYMIRIGASVTIGECVLIDLIKKLHIEYPEYQIKSEIHNTRVLEKMVLSDKLDIALVEGKIKSEYLIADAFLDDELVFIASPDLELMKKDKIEIADIEKMNFFVREEGSGTRNLFDQVMESKEIKCNIVGVYNNADTIKKAVLAGLGISVISRCAVRNEIKSGELSEFKMKNINFKRKFHIVYHKNKYLSQGIKNIMEICKKMSE</sequence>
<dbReference type="Gene3D" id="1.10.10.10">
    <property type="entry name" value="Winged helix-like DNA-binding domain superfamily/Winged helix DNA-binding domain"/>
    <property type="match status" value="1"/>
</dbReference>
<evidence type="ECO:0000256" key="1">
    <source>
        <dbReference type="ARBA" id="ARBA00009437"/>
    </source>
</evidence>
<dbReference type="PANTHER" id="PTHR30126">
    <property type="entry name" value="HTH-TYPE TRANSCRIPTIONAL REGULATOR"/>
    <property type="match status" value="1"/>
</dbReference>
<accession>A0A9Y2AGW2</accession>
<dbReference type="SUPFAM" id="SSF46785">
    <property type="entry name" value="Winged helix' DNA-binding domain"/>
    <property type="match status" value="1"/>
</dbReference>
<evidence type="ECO:0000256" key="4">
    <source>
        <dbReference type="ARBA" id="ARBA00023163"/>
    </source>
</evidence>
<dbReference type="Pfam" id="PF00126">
    <property type="entry name" value="HTH_1"/>
    <property type="match status" value="1"/>
</dbReference>
<dbReference type="InterPro" id="IPR005119">
    <property type="entry name" value="LysR_subst-bd"/>
</dbReference>
<dbReference type="FunFam" id="1.10.10.10:FF:000001">
    <property type="entry name" value="LysR family transcriptional regulator"/>
    <property type="match status" value="1"/>
</dbReference>
<dbReference type="AlphaFoldDB" id="A0A9Y2AGW2"/>
<keyword evidence="2" id="KW-0805">Transcription regulation</keyword>
<dbReference type="KEGG" id="sgbi:P3F81_04195"/>
<dbReference type="EMBL" id="CP120678">
    <property type="protein sequence ID" value="WIW71515.1"/>
    <property type="molecule type" value="Genomic_DNA"/>
</dbReference>
<name>A0A9Y2AGW2_9FIRM</name>
<dbReference type="InterPro" id="IPR000847">
    <property type="entry name" value="LysR_HTH_N"/>
</dbReference>
<feature type="domain" description="HTH lysR-type" evidence="5">
    <location>
        <begin position="1"/>
        <end position="58"/>
    </location>
</feature>
<proteinExistence type="inferred from homology"/>
<reference evidence="6" key="1">
    <citation type="submission" date="2023-03" db="EMBL/GenBank/DDBJ databases">
        <title>Selenobaculum gbiensis gen. nov. sp. nov., a new bacterium isolated from the gut microbiota of IBD patient.</title>
        <authorList>
            <person name="Yeo S."/>
            <person name="Park H."/>
            <person name="Huh C.S."/>
        </authorList>
    </citation>
    <scope>NUCLEOTIDE SEQUENCE</scope>
    <source>
        <strain evidence="6">ICN-92133</strain>
    </source>
</reference>
<protein>
    <submittedName>
        <fullName evidence="6">LysR family transcriptional regulator</fullName>
    </submittedName>
</protein>
<dbReference type="GO" id="GO:0003700">
    <property type="term" value="F:DNA-binding transcription factor activity"/>
    <property type="evidence" value="ECO:0007669"/>
    <property type="project" value="InterPro"/>
</dbReference>
<organism evidence="6 7">
    <name type="scientific">Selenobaculum gibii</name>
    <dbReference type="NCBI Taxonomy" id="3054208"/>
    <lineage>
        <taxon>Bacteria</taxon>
        <taxon>Bacillati</taxon>
        <taxon>Bacillota</taxon>
        <taxon>Negativicutes</taxon>
        <taxon>Selenomonadales</taxon>
        <taxon>Selenomonadaceae</taxon>
        <taxon>Selenobaculum</taxon>
    </lineage>
</organism>
<dbReference type="CDD" id="cd08420">
    <property type="entry name" value="PBP2_CysL_like"/>
    <property type="match status" value="1"/>
</dbReference>
<keyword evidence="3" id="KW-0238">DNA-binding</keyword>
<dbReference type="Gene3D" id="3.40.190.290">
    <property type="match status" value="1"/>
</dbReference>
<evidence type="ECO:0000313" key="7">
    <source>
        <dbReference type="Proteomes" id="UP001243623"/>
    </source>
</evidence>
<evidence type="ECO:0000256" key="3">
    <source>
        <dbReference type="ARBA" id="ARBA00023125"/>
    </source>
</evidence>
<dbReference type="PANTHER" id="PTHR30126:SF39">
    <property type="entry name" value="HTH-TYPE TRANSCRIPTIONAL REGULATOR CYSL"/>
    <property type="match status" value="1"/>
</dbReference>
<dbReference type="RefSeq" id="WP_147667795.1">
    <property type="nucleotide sequence ID" value="NZ_CP120678.1"/>
</dbReference>
<gene>
    <name evidence="6" type="ORF">P3F81_04195</name>
</gene>
<dbReference type="InterPro" id="IPR036390">
    <property type="entry name" value="WH_DNA-bd_sf"/>
</dbReference>